<evidence type="ECO:0000256" key="1">
    <source>
        <dbReference type="ARBA" id="ARBA00022448"/>
    </source>
</evidence>
<dbReference type="GO" id="GO:0016887">
    <property type="term" value="F:ATP hydrolysis activity"/>
    <property type="evidence" value="ECO:0007669"/>
    <property type="project" value="InterPro"/>
</dbReference>
<dbReference type="CDD" id="cd03219">
    <property type="entry name" value="ABC_Mj1267_LivG_branched"/>
    <property type="match status" value="1"/>
</dbReference>
<dbReference type="InterPro" id="IPR051120">
    <property type="entry name" value="ABC_AA/LPS_Transport"/>
</dbReference>
<dbReference type="Proteomes" id="UP000824260">
    <property type="component" value="Unassembled WGS sequence"/>
</dbReference>
<name>A0A9D1CXL4_9FIRM</name>
<keyword evidence="1" id="KW-0813">Transport</keyword>
<evidence type="ECO:0000313" key="6">
    <source>
        <dbReference type="Proteomes" id="UP000824260"/>
    </source>
</evidence>
<keyword evidence="3 5" id="KW-0067">ATP-binding</keyword>
<reference evidence="5" key="2">
    <citation type="journal article" date="2021" name="PeerJ">
        <title>Extensive microbial diversity within the chicken gut microbiome revealed by metagenomics and culture.</title>
        <authorList>
            <person name="Gilroy R."/>
            <person name="Ravi A."/>
            <person name="Getino M."/>
            <person name="Pursley I."/>
            <person name="Horton D.L."/>
            <person name="Alikhan N.F."/>
            <person name="Baker D."/>
            <person name="Gharbi K."/>
            <person name="Hall N."/>
            <person name="Watson M."/>
            <person name="Adriaenssens E.M."/>
            <person name="Foster-Nyarko E."/>
            <person name="Jarju S."/>
            <person name="Secka A."/>
            <person name="Antonio M."/>
            <person name="Oren A."/>
            <person name="Chaudhuri R.R."/>
            <person name="La Ragione R."/>
            <person name="Hildebrand F."/>
            <person name="Pallen M.J."/>
        </authorList>
    </citation>
    <scope>NUCLEOTIDE SEQUENCE</scope>
    <source>
        <strain evidence="5">ChiSjej6B24-2974</strain>
    </source>
</reference>
<dbReference type="PANTHER" id="PTHR45772:SF7">
    <property type="entry name" value="AMINO ACID ABC TRANSPORTER ATP-BINDING PROTEIN"/>
    <property type="match status" value="1"/>
</dbReference>
<feature type="domain" description="ABC transporter" evidence="4">
    <location>
        <begin position="5"/>
        <end position="236"/>
    </location>
</feature>
<dbReference type="GO" id="GO:0005886">
    <property type="term" value="C:plasma membrane"/>
    <property type="evidence" value="ECO:0007669"/>
    <property type="project" value="TreeGrafter"/>
</dbReference>
<dbReference type="Pfam" id="PF12399">
    <property type="entry name" value="BCA_ABC_TP_C"/>
    <property type="match status" value="1"/>
</dbReference>
<dbReference type="GO" id="GO:1903806">
    <property type="term" value="P:L-isoleucine import across plasma membrane"/>
    <property type="evidence" value="ECO:0007669"/>
    <property type="project" value="TreeGrafter"/>
</dbReference>
<dbReference type="GO" id="GO:0005304">
    <property type="term" value="F:L-valine transmembrane transporter activity"/>
    <property type="evidence" value="ECO:0007669"/>
    <property type="project" value="TreeGrafter"/>
</dbReference>
<comment type="caution">
    <text evidence="5">The sequence shown here is derived from an EMBL/GenBank/DDBJ whole genome shotgun (WGS) entry which is preliminary data.</text>
</comment>
<evidence type="ECO:0000256" key="3">
    <source>
        <dbReference type="ARBA" id="ARBA00022840"/>
    </source>
</evidence>
<evidence type="ECO:0000313" key="5">
    <source>
        <dbReference type="EMBL" id="HIQ82625.1"/>
    </source>
</evidence>
<dbReference type="InterPro" id="IPR003593">
    <property type="entry name" value="AAA+_ATPase"/>
</dbReference>
<dbReference type="GO" id="GO:0015808">
    <property type="term" value="P:L-alanine transport"/>
    <property type="evidence" value="ECO:0007669"/>
    <property type="project" value="TreeGrafter"/>
</dbReference>
<dbReference type="AlphaFoldDB" id="A0A9D1CXL4"/>
<sequence length="241" mass="26529">MHEQLTLRNVKKSFGGVHAVDGVSFDVYQGEILGLIGPNGSGKSTIVNLISGVYSIDSGEIQFEGTLLNKLSIPKRVHLGIGRTFQSPKPFTGLTVFESVYIIALQSLSYSEAARKTMDILETTDLADVKDWRSEQLPIERRKWLDMARILATDPKIIMLDEVMAGLNPSEIESSVKMVRRLNEKGITILFIEHVMKAVVNLCTRIVVLNEGKLLCSGSPQEVMNDPSVINAYLGGGMKHA</sequence>
<protein>
    <submittedName>
        <fullName evidence="5">ABC transporter ATP-binding protein</fullName>
    </submittedName>
</protein>
<accession>A0A9D1CXL4</accession>
<evidence type="ECO:0000259" key="4">
    <source>
        <dbReference type="PROSITE" id="PS50893"/>
    </source>
</evidence>
<keyword evidence="2" id="KW-0547">Nucleotide-binding</keyword>
<dbReference type="EMBL" id="DVFZ01000056">
    <property type="protein sequence ID" value="HIQ82625.1"/>
    <property type="molecule type" value="Genomic_DNA"/>
</dbReference>
<dbReference type="InterPro" id="IPR003439">
    <property type="entry name" value="ABC_transporter-like_ATP-bd"/>
</dbReference>
<dbReference type="GO" id="GO:0015188">
    <property type="term" value="F:L-isoleucine transmembrane transporter activity"/>
    <property type="evidence" value="ECO:0007669"/>
    <property type="project" value="TreeGrafter"/>
</dbReference>
<dbReference type="Gene3D" id="3.40.50.300">
    <property type="entry name" value="P-loop containing nucleotide triphosphate hydrolases"/>
    <property type="match status" value="1"/>
</dbReference>
<dbReference type="GO" id="GO:0042941">
    <property type="term" value="P:D-alanine transmembrane transport"/>
    <property type="evidence" value="ECO:0007669"/>
    <property type="project" value="TreeGrafter"/>
</dbReference>
<reference evidence="5" key="1">
    <citation type="submission" date="2020-10" db="EMBL/GenBank/DDBJ databases">
        <authorList>
            <person name="Gilroy R."/>
        </authorList>
    </citation>
    <scope>NUCLEOTIDE SEQUENCE</scope>
    <source>
        <strain evidence="5">ChiSjej6B24-2974</strain>
    </source>
</reference>
<dbReference type="GO" id="GO:0015192">
    <property type="term" value="F:L-phenylalanine transmembrane transporter activity"/>
    <property type="evidence" value="ECO:0007669"/>
    <property type="project" value="TreeGrafter"/>
</dbReference>
<dbReference type="GO" id="GO:1903805">
    <property type="term" value="P:L-valine import across plasma membrane"/>
    <property type="evidence" value="ECO:0007669"/>
    <property type="project" value="TreeGrafter"/>
</dbReference>
<dbReference type="SMART" id="SM00382">
    <property type="entry name" value="AAA"/>
    <property type="match status" value="1"/>
</dbReference>
<dbReference type="GO" id="GO:0005524">
    <property type="term" value="F:ATP binding"/>
    <property type="evidence" value="ECO:0007669"/>
    <property type="project" value="UniProtKB-KW"/>
</dbReference>
<dbReference type="InterPro" id="IPR027417">
    <property type="entry name" value="P-loop_NTPase"/>
</dbReference>
<evidence type="ECO:0000256" key="2">
    <source>
        <dbReference type="ARBA" id="ARBA00022741"/>
    </source>
</evidence>
<proteinExistence type="predicted"/>
<dbReference type="InterPro" id="IPR032823">
    <property type="entry name" value="BCA_ABC_TP_C"/>
</dbReference>
<dbReference type="Pfam" id="PF00005">
    <property type="entry name" value="ABC_tran"/>
    <property type="match status" value="1"/>
</dbReference>
<dbReference type="PROSITE" id="PS50893">
    <property type="entry name" value="ABC_TRANSPORTER_2"/>
    <property type="match status" value="1"/>
</dbReference>
<organism evidence="5 6">
    <name type="scientific">Candidatus Pullichristensenella stercorigallinarum</name>
    <dbReference type="NCBI Taxonomy" id="2840909"/>
    <lineage>
        <taxon>Bacteria</taxon>
        <taxon>Bacillati</taxon>
        <taxon>Bacillota</taxon>
        <taxon>Clostridia</taxon>
        <taxon>Candidatus Pullichristensenella</taxon>
    </lineage>
</organism>
<dbReference type="PANTHER" id="PTHR45772">
    <property type="entry name" value="CONSERVED COMPONENT OF ABC TRANSPORTER FOR NATURAL AMINO ACIDS-RELATED"/>
    <property type="match status" value="1"/>
</dbReference>
<dbReference type="SUPFAM" id="SSF52540">
    <property type="entry name" value="P-loop containing nucleoside triphosphate hydrolases"/>
    <property type="match status" value="1"/>
</dbReference>
<gene>
    <name evidence="5" type="ORF">IAA52_05930</name>
</gene>